<keyword evidence="1" id="KW-0175">Coiled coil</keyword>
<organism evidence="2">
    <name type="scientific">Tanacetum cinerariifolium</name>
    <name type="common">Dalmatian daisy</name>
    <name type="synonym">Chrysanthemum cinerariifolium</name>
    <dbReference type="NCBI Taxonomy" id="118510"/>
    <lineage>
        <taxon>Eukaryota</taxon>
        <taxon>Viridiplantae</taxon>
        <taxon>Streptophyta</taxon>
        <taxon>Embryophyta</taxon>
        <taxon>Tracheophyta</taxon>
        <taxon>Spermatophyta</taxon>
        <taxon>Magnoliopsida</taxon>
        <taxon>eudicotyledons</taxon>
        <taxon>Gunneridae</taxon>
        <taxon>Pentapetalae</taxon>
        <taxon>asterids</taxon>
        <taxon>campanulids</taxon>
        <taxon>Asterales</taxon>
        <taxon>Asteraceae</taxon>
        <taxon>Asteroideae</taxon>
        <taxon>Anthemideae</taxon>
        <taxon>Anthemidinae</taxon>
        <taxon>Tanacetum</taxon>
    </lineage>
</organism>
<dbReference type="EMBL" id="BKCJ010004901">
    <property type="protein sequence ID" value="GEU63740.1"/>
    <property type="molecule type" value="Genomic_DNA"/>
</dbReference>
<reference evidence="2" key="1">
    <citation type="journal article" date="2019" name="Sci. Rep.">
        <title>Draft genome of Tanacetum cinerariifolium, the natural source of mosquito coil.</title>
        <authorList>
            <person name="Yamashiro T."/>
            <person name="Shiraishi A."/>
            <person name="Satake H."/>
            <person name="Nakayama K."/>
        </authorList>
    </citation>
    <scope>NUCLEOTIDE SEQUENCE</scope>
</reference>
<dbReference type="AlphaFoldDB" id="A0A6L2LR70"/>
<feature type="coiled-coil region" evidence="1">
    <location>
        <begin position="52"/>
        <end position="85"/>
    </location>
</feature>
<gene>
    <name evidence="2" type="ORF">Tci_035718</name>
</gene>
<evidence type="ECO:0000256" key="1">
    <source>
        <dbReference type="SAM" id="Coils"/>
    </source>
</evidence>
<name>A0A6L2LR70_TANCI</name>
<accession>A0A6L2LR70</accession>
<evidence type="ECO:0000313" key="2">
    <source>
        <dbReference type="EMBL" id="GEU63740.1"/>
    </source>
</evidence>
<protein>
    <submittedName>
        <fullName evidence="2">Uncharacterized protein</fullName>
    </submittedName>
</protein>
<sequence>MSDPPKDEREDKSIVTEEDPIKLLMPMIEQSGSDLNMLNLQPLSSSGMKMTLEEAQAQLTKIQRLANLKAEKKKTEEKLKKLSQADVQAQALELARFEIKRKKMLDEYKHYVNYRTGILPITKINYKIHELGLSEWIEIHALASKMKGLPPPSELSAFGLTPTKKKRKRTGEIIKEVFVKENITMDGMHMNLVHPRGVVGSRGLVITEPEYGIFFYNGNFDLTFQRESEFHLATTPQLIRTQQTIQRNTSKAEEMYKKLEFTIEARDDADEAKKIVKENLDGGGMQ</sequence>
<proteinExistence type="predicted"/>
<comment type="caution">
    <text evidence="2">The sequence shown here is derived from an EMBL/GenBank/DDBJ whole genome shotgun (WGS) entry which is preliminary data.</text>
</comment>